<protein>
    <submittedName>
        <fullName evidence="1">Uncharacterized protein</fullName>
    </submittedName>
</protein>
<proteinExistence type="predicted"/>
<dbReference type="EMBL" id="CM047899">
    <property type="protein sequence ID" value="KAJ0101919.1"/>
    <property type="molecule type" value="Genomic_DNA"/>
</dbReference>
<accession>A0ACC1BSK2</accession>
<evidence type="ECO:0000313" key="1">
    <source>
        <dbReference type="EMBL" id="KAJ0101919.1"/>
    </source>
</evidence>
<evidence type="ECO:0000313" key="2">
    <source>
        <dbReference type="Proteomes" id="UP001164250"/>
    </source>
</evidence>
<gene>
    <name evidence="1" type="ORF">Patl1_04354</name>
</gene>
<name>A0ACC1BSK2_9ROSI</name>
<reference evidence="2" key="1">
    <citation type="journal article" date="2023" name="G3 (Bethesda)">
        <title>Genome assembly and association tests identify interacting loci associated with vigor, precocity, and sex in interspecific pistachio rootstocks.</title>
        <authorList>
            <person name="Palmer W."/>
            <person name="Jacygrad E."/>
            <person name="Sagayaradj S."/>
            <person name="Cavanaugh K."/>
            <person name="Han R."/>
            <person name="Bertier L."/>
            <person name="Beede B."/>
            <person name="Kafkas S."/>
            <person name="Golino D."/>
            <person name="Preece J."/>
            <person name="Michelmore R."/>
        </authorList>
    </citation>
    <scope>NUCLEOTIDE SEQUENCE [LARGE SCALE GENOMIC DNA]</scope>
</reference>
<sequence>MNPDKEGNTPLHLAIENKNYKMVRRLMETRCVDLRAKNKRGLTVLDIREFDCYLNGQHAPRGRHPYNWKLSPKRKGVFNHPGSDLKHLANTLSMVAALLVTLTFAAAFTLPGDYYSDNGNQGKNNDDQKDYTGESVLIKKASLKVFLVADSLAMCCSMTVVILLVLAMVGDPAFLHSAIIYGKNLLYIALGGTLVAFVTGLFSVIDSDSRWVAIVLIVMGSSGPFLIKYLCRKSSISTPLLIS</sequence>
<comment type="caution">
    <text evidence="1">The sequence shown here is derived from an EMBL/GenBank/DDBJ whole genome shotgun (WGS) entry which is preliminary data.</text>
</comment>
<keyword evidence="2" id="KW-1185">Reference proteome</keyword>
<organism evidence="1 2">
    <name type="scientific">Pistacia atlantica</name>
    <dbReference type="NCBI Taxonomy" id="434234"/>
    <lineage>
        <taxon>Eukaryota</taxon>
        <taxon>Viridiplantae</taxon>
        <taxon>Streptophyta</taxon>
        <taxon>Embryophyta</taxon>
        <taxon>Tracheophyta</taxon>
        <taxon>Spermatophyta</taxon>
        <taxon>Magnoliopsida</taxon>
        <taxon>eudicotyledons</taxon>
        <taxon>Gunneridae</taxon>
        <taxon>Pentapetalae</taxon>
        <taxon>rosids</taxon>
        <taxon>malvids</taxon>
        <taxon>Sapindales</taxon>
        <taxon>Anacardiaceae</taxon>
        <taxon>Pistacia</taxon>
    </lineage>
</organism>
<dbReference type="Proteomes" id="UP001164250">
    <property type="component" value="Chromosome 3"/>
</dbReference>